<dbReference type="Proteomes" id="UP001378592">
    <property type="component" value="Unassembled WGS sequence"/>
</dbReference>
<dbReference type="AlphaFoldDB" id="A0AAN9V6K8"/>
<protein>
    <submittedName>
        <fullName evidence="1">Uncharacterized protein</fullName>
    </submittedName>
</protein>
<comment type="caution">
    <text evidence="1">The sequence shown here is derived from an EMBL/GenBank/DDBJ whole genome shotgun (WGS) entry which is preliminary data.</text>
</comment>
<gene>
    <name evidence="1" type="ORF">R5R35_008644</name>
</gene>
<evidence type="ECO:0000313" key="2">
    <source>
        <dbReference type="Proteomes" id="UP001378592"/>
    </source>
</evidence>
<reference evidence="1 2" key="1">
    <citation type="submission" date="2024-03" db="EMBL/GenBank/DDBJ databases">
        <title>The genome assembly and annotation of the cricket Gryllus longicercus Weissman &amp; Gray.</title>
        <authorList>
            <person name="Szrajer S."/>
            <person name="Gray D."/>
            <person name="Ylla G."/>
        </authorList>
    </citation>
    <scope>NUCLEOTIDE SEQUENCE [LARGE SCALE GENOMIC DNA]</scope>
    <source>
        <strain evidence="1">DAG 2021-001</strain>
        <tissue evidence="1">Whole body minus gut</tissue>
    </source>
</reference>
<keyword evidence="2" id="KW-1185">Reference proteome</keyword>
<organism evidence="1 2">
    <name type="scientific">Gryllus longicercus</name>
    <dbReference type="NCBI Taxonomy" id="2509291"/>
    <lineage>
        <taxon>Eukaryota</taxon>
        <taxon>Metazoa</taxon>
        <taxon>Ecdysozoa</taxon>
        <taxon>Arthropoda</taxon>
        <taxon>Hexapoda</taxon>
        <taxon>Insecta</taxon>
        <taxon>Pterygota</taxon>
        <taxon>Neoptera</taxon>
        <taxon>Polyneoptera</taxon>
        <taxon>Orthoptera</taxon>
        <taxon>Ensifera</taxon>
        <taxon>Gryllidea</taxon>
        <taxon>Grylloidea</taxon>
        <taxon>Gryllidae</taxon>
        <taxon>Gryllinae</taxon>
        <taxon>Gryllus</taxon>
    </lineage>
</organism>
<accession>A0AAN9V6K8</accession>
<proteinExistence type="predicted"/>
<evidence type="ECO:0000313" key="1">
    <source>
        <dbReference type="EMBL" id="KAK7792538.1"/>
    </source>
</evidence>
<dbReference type="EMBL" id="JAZDUA010000442">
    <property type="protein sequence ID" value="KAK7792538.1"/>
    <property type="molecule type" value="Genomic_DNA"/>
</dbReference>
<name>A0AAN9V6K8_9ORTH</name>
<sequence>MIVNSKRNFVVFLTDSSANQVAQVGSKYGGSVQIFCVDFGYEKGLLTETHQFRVVQRDICVSKKYSGNWILIRKQRSIWAEGDDGPDVRTIFD</sequence>